<evidence type="ECO:0000256" key="1">
    <source>
        <dbReference type="SAM" id="MobiDB-lite"/>
    </source>
</evidence>
<protein>
    <submittedName>
        <fullName evidence="2">Uncharacterized protein</fullName>
    </submittedName>
</protein>
<dbReference type="EMBL" id="BGPR01102579">
    <property type="protein sequence ID" value="GBM63542.1"/>
    <property type="molecule type" value="Genomic_DNA"/>
</dbReference>
<dbReference type="AlphaFoldDB" id="A0A4Y2HE45"/>
<dbReference type="EMBL" id="BGPR01102640">
    <property type="protein sequence ID" value="GBM63756.1"/>
    <property type="molecule type" value="Genomic_DNA"/>
</dbReference>
<evidence type="ECO:0000313" key="3">
    <source>
        <dbReference type="EMBL" id="GBM63756.1"/>
    </source>
</evidence>
<gene>
    <name evidence="2" type="ORF">AVEN_143833_1</name>
    <name evidence="3" type="ORF">AVEN_204050_1</name>
</gene>
<dbReference type="Proteomes" id="UP000499080">
    <property type="component" value="Unassembled WGS sequence"/>
</dbReference>
<organism evidence="2 4">
    <name type="scientific">Araneus ventricosus</name>
    <name type="common">Orbweaver spider</name>
    <name type="synonym">Epeira ventricosa</name>
    <dbReference type="NCBI Taxonomy" id="182803"/>
    <lineage>
        <taxon>Eukaryota</taxon>
        <taxon>Metazoa</taxon>
        <taxon>Ecdysozoa</taxon>
        <taxon>Arthropoda</taxon>
        <taxon>Chelicerata</taxon>
        <taxon>Arachnida</taxon>
        <taxon>Araneae</taxon>
        <taxon>Araneomorphae</taxon>
        <taxon>Entelegynae</taxon>
        <taxon>Araneoidea</taxon>
        <taxon>Araneidae</taxon>
        <taxon>Araneus</taxon>
    </lineage>
</organism>
<reference evidence="2 4" key="1">
    <citation type="journal article" date="2019" name="Sci. Rep.">
        <title>Orb-weaving spider Araneus ventricosus genome elucidates the spidroin gene catalogue.</title>
        <authorList>
            <person name="Kono N."/>
            <person name="Nakamura H."/>
            <person name="Ohtoshi R."/>
            <person name="Moran D.A.P."/>
            <person name="Shinohara A."/>
            <person name="Yoshida Y."/>
            <person name="Fujiwara M."/>
            <person name="Mori M."/>
            <person name="Tomita M."/>
            <person name="Arakawa K."/>
        </authorList>
    </citation>
    <scope>NUCLEOTIDE SEQUENCE [LARGE SCALE GENOMIC DNA]</scope>
</reference>
<proteinExistence type="predicted"/>
<name>A0A4Y2HE45_ARAVE</name>
<evidence type="ECO:0000313" key="2">
    <source>
        <dbReference type="EMBL" id="GBM63542.1"/>
    </source>
</evidence>
<keyword evidence="4" id="KW-1185">Reference proteome</keyword>
<sequence>MDFKRRCISKLPFAQRQFTSEFRTHNRFWLRAADFVWSGPLLNAQFKDPPVVFQVSKRGPRWRPEAEGLQSRKPIPPKIRRVLSPLQTKSYVGAKLAPVDVVRKLGEGVPAEAPFSSSDRGSSQNNPRVASKRDVTIAKLN</sequence>
<feature type="region of interest" description="Disordered" evidence="1">
    <location>
        <begin position="110"/>
        <end position="141"/>
    </location>
</feature>
<accession>A0A4Y2HE45</accession>
<feature type="compositionally biased region" description="Basic and acidic residues" evidence="1">
    <location>
        <begin position="131"/>
        <end position="141"/>
    </location>
</feature>
<evidence type="ECO:0000313" key="4">
    <source>
        <dbReference type="Proteomes" id="UP000499080"/>
    </source>
</evidence>
<feature type="compositionally biased region" description="Polar residues" evidence="1">
    <location>
        <begin position="115"/>
        <end position="128"/>
    </location>
</feature>
<comment type="caution">
    <text evidence="2">The sequence shown here is derived from an EMBL/GenBank/DDBJ whole genome shotgun (WGS) entry which is preliminary data.</text>
</comment>